<keyword evidence="14" id="KW-1185">Reference proteome</keyword>
<dbReference type="RefSeq" id="WP_330929768.1">
    <property type="nucleotide sequence ID" value="NZ_CP119075.1"/>
</dbReference>
<evidence type="ECO:0000256" key="4">
    <source>
        <dbReference type="ARBA" id="ARBA00022552"/>
    </source>
</evidence>
<keyword evidence="3 10" id="KW-0963">Cytoplasm</keyword>
<evidence type="ECO:0000256" key="1">
    <source>
        <dbReference type="ARBA" id="ARBA00004496"/>
    </source>
</evidence>
<evidence type="ECO:0000313" key="14">
    <source>
        <dbReference type="Proteomes" id="UP001218638"/>
    </source>
</evidence>
<evidence type="ECO:0000256" key="8">
    <source>
        <dbReference type="ARBA" id="ARBA00025699"/>
    </source>
</evidence>
<dbReference type="SUPFAM" id="SSF88697">
    <property type="entry name" value="PUA domain-like"/>
    <property type="match status" value="1"/>
</dbReference>
<feature type="domain" description="Ribosomal RNA small subunit methyltransferase E methyltransferase" evidence="11">
    <location>
        <begin position="76"/>
        <end position="243"/>
    </location>
</feature>
<evidence type="ECO:0000259" key="12">
    <source>
        <dbReference type="Pfam" id="PF20260"/>
    </source>
</evidence>
<dbReference type="InterPro" id="IPR046886">
    <property type="entry name" value="RsmE_MTase_dom"/>
</dbReference>
<dbReference type="InterPro" id="IPR029026">
    <property type="entry name" value="tRNA_m1G_MTases_N"/>
</dbReference>
<gene>
    <name evidence="13" type="ORF">PXH66_14585</name>
</gene>
<dbReference type="Pfam" id="PF04452">
    <property type="entry name" value="Methyltrans_RNA"/>
    <property type="match status" value="1"/>
</dbReference>
<evidence type="ECO:0000256" key="2">
    <source>
        <dbReference type="ARBA" id="ARBA00005528"/>
    </source>
</evidence>
<feature type="domain" description="Ribosomal RNA small subunit methyltransferase E PUA-like" evidence="12">
    <location>
        <begin position="20"/>
        <end position="66"/>
    </location>
</feature>
<comment type="subcellular location">
    <subcellularLocation>
        <location evidence="1 10">Cytoplasm</location>
    </subcellularLocation>
</comment>
<dbReference type="EC" id="2.1.1.193" evidence="10"/>
<evidence type="ECO:0000256" key="10">
    <source>
        <dbReference type="PIRNR" id="PIRNR015601"/>
    </source>
</evidence>
<evidence type="ECO:0000256" key="3">
    <source>
        <dbReference type="ARBA" id="ARBA00022490"/>
    </source>
</evidence>
<keyword evidence="4 10" id="KW-0698">rRNA processing</keyword>
<name>A0AAF0CMU5_9BACT</name>
<dbReference type="Gene3D" id="2.40.240.20">
    <property type="entry name" value="Hypothetical PUA domain-like, domain 1"/>
    <property type="match status" value="1"/>
</dbReference>
<keyword evidence="7 10" id="KW-0949">S-adenosyl-L-methionine</keyword>
<protein>
    <recommendedName>
        <fullName evidence="10">Ribosomal RNA small subunit methyltransferase E</fullName>
        <ecNumber evidence="10">2.1.1.193</ecNumber>
    </recommendedName>
</protein>
<dbReference type="InterPro" id="IPR046887">
    <property type="entry name" value="RsmE_PUA-like"/>
</dbReference>
<dbReference type="PANTHER" id="PTHR30027:SF3">
    <property type="entry name" value="16S RRNA (URACIL(1498)-N(3))-METHYLTRANSFERASE"/>
    <property type="match status" value="1"/>
</dbReference>
<dbReference type="Pfam" id="PF20260">
    <property type="entry name" value="PUA_4"/>
    <property type="match status" value="1"/>
</dbReference>
<evidence type="ECO:0000256" key="9">
    <source>
        <dbReference type="ARBA" id="ARBA00047944"/>
    </source>
</evidence>
<dbReference type="InterPro" id="IPR006700">
    <property type="entry name" value="RsmE"/>
</dbReference>
<dbReference type="PIRSF" id="PIRSF015601">
    <property type="entry name" value="MTase_slr0722"/>
    <property type="match status" value="1"/>
</dbReference>
<evidence type="ECO:0000256" key="5">
    <source>
        <dbReference type="ARBA" id="ARBA00022603"/>
    </source>
</evidence>
<dbReference type="Proteomes" id="UP001218638">
    <property type="component" value="Chromosome"/>
</dbReference>
<dbReference type="CDD" id="cd18084">
    <property type="entry name" value="RsmE-like"/>
    <property type="match status" value="1"/>
</dbReference>
<dbReference type="InterPro" id="IPR029028">
    <property type="entry name" value="Alpha/beta_knot_MTases"/>
</dbReference>
<comment type="similarity">
    <text evidence="2 10">Belongs to the RNA methyltransferase RsmE family.</text>
</comment>
<keyword evidence="5 10" id="KW-0489">Methyltransferase</keyword>
<dbReference type="GO" id="GO:0070042">
    <property type="term" value="F:rRNA (uridine-N3-)-methyltransferase activity"/>
    <property type="evidence" value="ECO:0007669"/>
    <property type="project" value="TreeGrafter"/>
</dbReference>
<evidence type="ECO:0000256" key="7">
    <source>
        <dbReference type="ARBA" id="ARBA00022691"/>
    </source>
</evidence>
<sequence>MPDFRVFIPPLASAAADLTLSGSESHHLVTVNRALSGDPVVAFDGAGNEWDTTLTVAHRRAAVLTIQRHRQAAARKCEIILVQSMPKGGVMENIVRQATEIGVSRIVPLQTARTQVQLDPGRQAKKRDKWEATALEAAKQCGNPWLPHIDPPREFSDLREICSDADLILIASLEPDSPPLASVLQTSSAPEKTPRRVVWLIGPEGDFTPEETREAIAVGATPVSLGSLVLRCDTAATYALAVVNAAFNP</sequence>
<dbReference type="AlphaFoldDB" id="A0AAF0CMU5"/>
<dbReference type="EMBL" id="CP119075">
    <property type="protein sequence ID" value="WED63560.1"/>
    <property type="molecule type" value="Genomic_DNA"/>
</dbReference>
<comment type="function">
    <text evidence="8 10">Specifically methylates the N3 position of the uracil ring of uridine 1498 (m3U1498) in 16S rRNA. Acts on the fully assembled 30S ribosomal subunit.</text>
</comment>
<evidence type="ECO:0000313" key="13">
    <source>
        <dbReference type="EMBL" id="WED63560.1"/>
    </source>
</evidence>
<proteinExistence type="inferred from homology"/>
<dbReference type="PANTHER" id="PTHR30027">
    <property type="entry name" value="RIBOSOMAL RNA SMALL SUBUNIT METHYLTRANSFERASE E"/>
    <property type="match status" value="1"/>
</dbReference>
<evidence type="ECO:0000259" key="11">
    <source>
        <dbReference type="Pfam" id="PF04452"/>
    </source>
</evidence>
<dbReference type="GO" id="GO:0070475">
    <property type="term" value="P:rRNA base methylation"/>
    <property type="evidence" value="ECO:0007669"/>
    <property type="project" value="TreeGrafter"/>
</dbReference>
<comment type="catalytic activity">
    <reaction evidence="9 10">
        <text>uridine(1498) in 16S rRNA + S-adenosyl-L-methionine = N(3)-methyluridine(1498) in 16S rRNA + S-adenosyl-L-homocysteine + H(+)</text>
        <dbReference type="Rhea" id="RHEA:42920"/>
        <dbReference type="Rhea" id="RHEA-COMP:10283"/>
        <dbReference type="Rhea" id="RHEA-COMP:10284"/>
        <dbReference type="ChEBI" id="CHEBI:15378"/>
        <dbReference type="ChEBI" id="CHEBI:57856"/>
        <dbReference type="ChEBI" id="CHEBI:59789"/>
        <dbReference type="ChEBI" id="CHEBI:65315"/>
        <dbReference type="ChEBI" id="CHEBI:74502"/>
        <dbReference type="EC" id="2.1.1.193"/>
    </reaction>
</comment>
<dbReference type="Gene3D" id="3.40.1280.10">
    <property type="match status" value="1"/>
</dbReference>
<dbReference type="GO" id="GO:0005737">
    <property type="term" value="C:cytoplasm"/>
    <property type="evidence" value="ECO:0007669"/>
    <property type="project" value="UniProtKB-SubCell"/>
</dbReference>
<dbReference type="NCBIfam" id="TIGR00046">
    <property type="entry name" value="RsmE family RNA methyltransferase"/>
    <property type="match status" value="1"/>
</dbReference>
<keyword evidence="6 10" id="KW-0808">Transferase</keyword>
<accession>A0AAF0CMU5</accession>
<dbReference type="SUPFAM" id="SSF75217">
    <property type="entry name" value="alpha/beta knot"/>
    <property type="match status" value="1"/>
</dbReference>
<dbReference type="KEGG" id="slom:PXH66_14585"/>
<reference evidence="13" key="1">
    <citation type="submission" date="2023-03" db="EMBL/GenBank/DDBJ databases">
        <title>Lomoglobus Profundus gen. nov., sp. nov., a novel member of the phylum Verrucomicrobia, isolated from deep-marine sediment of South China Sea.</title>
        <authorList>
            <person name="Ahmad T."/>
            <person name="Ishaq S.E."/>
            <person name="Wang F."/>
        </authorList>
    </citation>
    <scope>NUCLEOTIDE SEQUENCE</scope>
    <source>
        <strain evidence="13">LMO-M01</strain>
    </source>
</reference>
<dbReference type="InterPro" id="IPR015947">
    <property type="entry name" value="PUA-like_sf"/>
</dbReference>
<organism evidence="13 14">
    <name type="scientific">Synoicihabitans lomoniglobus</name>
    <dbReference type="NCBI Taxonomy" id="2909285"/>
    <lineage>
        <taxon>Bacteria</taxon>
        <taxon>Pseudomonadati</taxon>
        <taxon>Verrucomicrobiota</taxon>
        <taxon>Opitutia</taxon>
        <taxon>Opitutales</taxon>
        <taxon>Opitutaceae</taxon>
        <taxon>Synoicihabitans</taxon>
    </lineage>
</organism>
<evidence type="ECO:0000256" key="6">
    <source>
        <dbReference type="ARBA" id="ARBA00022679"/>
    </source>
</evidence>